<dbReference type="Proteomes" id="UP001596253">
    <property type="component" value="Unassembled WGS sequence"/>
</dbReference>
<dbReference type="Pfam" id="PF03050">
    <property type="entry name" value="DDE_Tnp_IS66"/>
    <property type="match status" value="1"/>
</dbReference>
<gene>
    <name evidence="7" type="ORF">ACFP3T_14375</name>
</gene>
<feature type="domain" description="Transposase IS66 C-terminal" evidence="6">
    <location>
        <begin position="450"/>
        <end position="491"/>
    </location>
</feature>
<dbReference type="RefSeq" id="WP_179951415.1">
    <property type="nucleotide sequence ID" value="NZ_BJDK01000066.1"/>
</dbReference>
<evidence type="ECO:0000313" key="8">
    <source>
        <dbReference type="Proteomes" id="UP001596253"/>
    </source>
</evidence>
<sequence length="509" mass="57878">MSGYIITSEEEIADLKKKIQEQAEIIDYLTKRLFGQKSEKINTDQTSLFDEDNSVFSQPEQTGQENQSNQVQPTKKAKRTRQAIVNSNVLVQETVIELPTKLCPNGHGLVAVGKKLAREELHFRPAKLYLERIYTTTYKCPSCELMDGLAHLIQSQAPKALIPHSLASISVITEILHKKFELGVPLYRQLQDWKRLGVDLSETTIANWVIKISQLMEPLYQQLRQQLVQQPCLQGDETPIEVLHEPGKIAKAESYMWVMRSVTHQAQRGVFYAYGTSRAGSFAKSLYTGFTGTLQCDGYSGYNILGDSVTRVGCWAHVRRKFYDAANSGKSFKMSPPLALLNKMFHNEREWQHLSPRVRRRRRRSQQRELLKRFWRWIDAVDVLPKSRLGKAVVYARNQRASLNQIINNGSVDWSNNASERNMKTLVIGRKNWLFSTSQAGARANAIWMTLIESAKANGIDPSAYLEYLLKNIPQLPTFANSADLEAYLPWNFKPGSKIIGDSQQSIVA</sequence>
<feature type="coiled-coil region" evidence="1">
    <location>
        <begin position="5"/>
        <end position="32"/>
    </location>
</feature>
<keyword evidence="8" id="KW-1185">Reference proteome</keyword>
<dbReference type="EMBL" id="JBHSSD010000060">
    <property type="protein sequence ID" value="MFC6165846.1"/>
    <property type="molecule type" value="Genomic_DNA"/>
</dbReference>
<feature type="domain" description="Transposase TnpC homeodomain" evidence="5">
    <location>
        <begin position="24"/>
        <end position="84"/>
    </location>
</feature>
<dbReference type="NCBIfam" id="NF033517">
    <property type="entry name" value="transpos_IS66"/>
    <property type="match status" value="1"/>
</dbReference>
<dbReference type="InterPro" id="IPR039552">
    <property type="entry name" value="IS66_C"/>
</dbReference>
<feature type="domain" description="Transposase IS66 central" evidence="3">
    <location>
        <begin position="164"/>
        <end position="443"/>
    </location>
</feature>
<keyword evidence="1" id="KW-0175">Coiled coil</keyword>
<feature type="region of interest" description="Disordered" evidence="2">
    <location>
        <begin position="56"/>
        <end position="78"/>
    </location>
</feature>
<proteinExistence type="predicted"/>
<comment type="caution">
    <text evidence="7">The sequence shown here is derived from an EMBL/GenBank/DDBJ whole genome shotgun (WGS) entry which is preliminary data.</text>
</comment>
<evidence type="ECO:0000256" key="1">
    <source>
        <dbReference type="SAM" id="Coils"/>
    </source>
</evidence>
<dbReference type="InterPro" id="IPR024463">
    <property type="entry name" value="Transposase_TnpC_homeodom"/>
</dbReference>
<organism evidence="7 8">
    <name type="scientific">Lactiplantibacillus dongliensis</name>
    <dbReference type="NCBI Taxonomy" id="2559919"/>
    <lineage>
        <taxon>Bacteria</taxon>
        <taxon>Bacillati</taxon>
        <taxon>Bacillota</taxon>
        <taxon>Bacilli</taxon>
        <taxon>Lactobacillales</taxon>
        <taxon>Lactobacillaceae</taxon>
        <taxon>Lactiplantibacillus</taxon>
    </lineage>
</organism>
<accession>A0ABW1RAP9</accession>
<dbReference type="PANTHER" id="PTHR33678:SF1">
    <property type="entry name" value="BLL1576 PROTEIN"/>
    <property type="match status" value="1"/>
</dbReference>
<feature type="domain" description="Transposase IS66 zinc-finger binding" evidence="4">
    <location>
        <begin position="101"/>
        <end position="144"/>
    </location>
</feature>
<evidence type="ECO:0000313" key="7">
    <source>
        <dbReference type="EMBL" id="MFC6165846.1"/>
    </source>
</evidence>
<name>A0ABW1RAP9_9LACO</name>
<evidence type="ECO:0000256" key="2">
    <source>
        <dbReference type="SAM" id="MobiDB-lite"/>
    </source>
</evidence>
<feature type="compositionally biased region" description="Polar residues" evidence="2">
    <location>
        <begin position="56"/>
        <end position="73"/>
    </location>
</feature>
<evidence type="ECO:0000259" key="4">
    <source>
        <dbReference type="Pfam" id="PF13005"/>
    </source>
</evidence>
<dbReference type="InterPro" id="IPR004291">
    <property type="entry name" value="Transposase_IS66_central"/>
</dbReference>
<dbReference type="InterPro" id="IPR024474">
    <property type="entry name" value="Znf_dom_IS66"/>
</dbReference>
<reference evidence="8" key="1">
    <citation type="journal article" date="2019" name="Int. J. Syst. Evol. Microbiol.">
        <title>The Global Catalogue of Microorganisms (GCM) 10K type strain sequencing project: providing services to taxonomists for standard genome sequencing and annotation.</title>
        <authorList>
            <consortium name="The Broad Institute Genomics Platform"/>
            <consortium name="The Broad Institute Genome Sequencing Center for Infectious Disease"/>
            <person name="Wu L."/>
            <person name="Ma J."/>
        </authorList>
    </citation>
    <scope>NUCLEOTIDE SEQUENCE [LARGE SCALE GENOMIC DNA]</scope>
    <source>
        <strain evidence="8">CCM 8932</strain>
    </source>
</reference>
<dbReference type="Pfam" id="PF13007">
    <property type="entry name" value="LZ_Tnp_IS66"/>
    <property type="match status" value="1"/>
</dbReference>
<dbReference type="Pfam" id="PF13817">
    <property type="entry name" value="DDE_Tnp_IS66_C"/>
    <property type="match status" value="1"/>
</dbReference>
<protein>
    <submittedName>
        <fullName evidence="7">IS66 family transposase</fullName>
    </submittedName>
</protein>
<evidence type="ECO:0000259" key="5">
    <source>
        <dbReference type="Pfam" id="PF13007"/>
    </source>
</evidence>
<evidence type="ECO:0000259" key="3">
    <source>
        <dbReference type="Pfam" id="PF03050"/>
    </source>
</evidence>
<dbReference type="Pfam" id="PF13005">
    <property type="entry name" value="zf-IS66"/>
    <property type="match status" value="1"/>
</dbReference>
<evidence type="ECO:0000259" key="6">
    <source>
        <dbReference type="Pfam" id="PF13817"/>
    </source>
</evidence>
<dbReference type="PANTHER" id="PTHR33678">
    <property type="entry name" value="BLL1576 PROTEIN"/>
    <property type="match status" value="1"/>
</dbReference>
<dbReference type="InterPro" id="IPR052344">
    <property type="entry name" value="Transposase-related"/>
</dbReference>